<keyword evidence="12" id="KW-0472">Membrane</keyword>
<keyword evidence="7" id="KW-0479">Metal-binding</keyword>
<organism evidence="13 14">
    <name type="scientific">Marasmius tenuissimus</name>
    <dbReference type="NCBI Taxonomy" id="585030"/>
    <lineage>
        <taxon>Eukaryota</taxon>
        <taxon>Fungi</taxon>
        <taxon>Dikarya</taxon>
        <taxon>Basidiomycota</taxon>
        <taxon>Agaricomycotina</taxon>
        <taxon>Agaricomycetes</taxon>
        <taxon>Agaricomycetidae</taxon>
        <taxon>Agaricales</taxon>
        <taxon>Marasmiineae</taxon>
        <taxon>Marasmiaceae</taxon>
        <taxon>Marasmius</taxon>
    </lineage>
</organism>
<evidence type="ECO:0000313" key="13">
    <source>
        <dbReference type="EMBL" id="KAL0061794.1"/>
    </source>
</evidence>
<keyword evidence="10" id="KW-0408">Iron</keyword>
<gene>
    <name evidence="13" type="ORF">AAF712_011311</name>
</gene>
<feature type="non-terminal residue" evidence="13">
    <location>
        <position position="456"/>
    </location>
</feature>
<dbReference type="InterPro" id="IPR050121">
    <property type="entry name" value="Cytochrome_P450_monoxygenase"/>
</dbReference>
<keyword evidence="6" id="KW-0812">Transmembrane</keyword>
<keyword evidence="11" id="KW-0503">Monooxygenase</keyword>
<dbReference type="PANTHER" id="PTHR24305">
    <property type="entry name" value="CYTOCHROME P450"/>
    <property type="match status" value="1"/>
</dbReference>
<dbReference type="Pfam" id="PF00067">
    <property type="entry name" value="p450"/>
    <property type="match status" value="1"/>
</dbReference>
<comment type="pathway">
    <text evidence="3">Secondary metabolite biosynthesis; terpenoid biosynthesis.</text>
</comment>
<evidence type="ECO:0000256" key="12">
    <source>
        <dbReference type="ARBA" id="ARBA00023136"/>
    </source>
</evidence>
<sequence length="456" mass="51752">MMIDWPPFTTASRLSLVAKVTFTATVGWVAQIVIRRAIHYFHLKHIAGPSFGSLFNGNFQETFNDRKATVINQWINRYGKVFRTWAFFGDIELYVADLKGIGHILKHDSVRYQKPELVLFITRRLIGNGLFVIEGDAHRKQRKVMNPAFGPAEIRNLTGIFLEKSVELRDAWTAQIQKGDGTKAEVDVLHWLSRMTLDVIGQSRFQLPIQRYLRTTQSSERSLFKGILLWQFHDTLGHSETDVSAVARNESYMAIVSRAQPETDGAFRRAKSTCFRIAGELFEQSKAAAMKVSASQDKDLFTLLIGSNMKTEVPEDQRMTDAEVLAQVPTFLAAGHETTSTSTTWAFYLLCAYPEVQRKLREEVSLMETDSPSMDRLNALPYLDAVVRETLRLLAPVTFTLRQAMEDDVIPLGAPFVDRYGRRHESLEVKKGQSVIIPILAINKDKSLWGEDAEEF</sequence>
<evidence type="ECO:0000256" key="8">
    <source>
        <dbReference type="ARBA" id="ARBA00022989"/>
    </source>
</evidence>
<reference evidence="13 14" key="1">
    <citation type="submission" date="2024-05" db="EMBL/GenBank/DDBJ databases">
        <title>A draft genome resource for the thread blight pathogen Marasmius tenuissimus strain MS-2.</title>
        <authorList>
            <person name="Yulfo-Soto G.E."/>
            <person name="Baruah I.K."/>
            <person name="Amoako-Attah I."/>
            <person name="Bukari Y."/>
            <person name="Meinhardt L.W."/>
            <person name="Bailey B.A."/>
            <person name="Cohen S.P."/>
        </authorList>
    </citation>
    <scope>NUCLEOTIDE SEQUENCE [LARGE SCALE GENOMIC DNA]</scope>
    <source>
        <strain evidence="13 14">MS-2</strain>
    </source>
</reference>
<dbReference type="Gene3D" id="1.10.630.10">
    <property type="entry name" value="Cytochrome P450"/>
    <property type="match status" value="1"/>
</dbReference>
<evidence type="ECO:0000256" key="3">
    <source>
        <dbReference type="ARBA" id="ARBA00004721"/>
    </source>
</evidence>
<comment type="caution">
    <text evidence="13">The sequence shown here is derived from an EMBL/GenBank/DDBJ whole genome shotgun (WGS) entry which is preliminary data.</text>
</comment>
<dbReference type="PANTHER" id="PTHR24305:SF166">
    <property type="entry name" value="CYTOCHROME P450 12A4, MITOCHONDRIAL-RELATED"/>
    <property type="match status" value="1"/>
</dbReference>
<dbReference type="Proteomes" id="UP001437256">
    <property type="component" value="Unassembled WGS sequence"/>
</dbReference>
<evidence type="ECO:0000256" key="9">
    <source>
        <dbReference type="ARBA" id="ARBA00023002"/>
    </source>
</evidence>
<dbReference type="PRINTS" id="PR00463">
    <property type="entry name" value="EP450I"/>
</dbReference>
<comment type="cofactor">
    <cofactor evidence="1">
        <name>heme</name>
        <dbReference type="ChEBI" id="CHEBI:30413"/>
    </cofactor>
</comment>
<name>A0ABR2ZLI6_9AGAR</name>
<keyword evidence="8" id="KW-1133">Transmembrane helix</keyword>
<keyword evidence="5" id="KW-0349">Heme</keyword>
<comment type="similarity">
    <text evidence="4">Belongs to the cytochrome P450 family.</text>
</comment>
<dbReference type="InterPro" id="IPR036396">
    <property type="entry name" value="Cyt_P450_sf"/>
</dbReference>
<evidence type="ECO:0000256" key="6">
    <source>
        <dbReference type="ARBA" id="ARBA00022692"/>
    </source>
</evidence>
<evidence type="ECO:0000313" key="14">
    <source>
        <dbReference type="Proteomes" id="UP001437256"/>
    </source>
</evidence>
<keyword evidence="9" id="KW-0560">Oxidoreductase</keyword>
<protein>
    <recommendedName>
        <fullName evidence="15">Cytochrome P450</fullName>
    </recommendedName>
</protein>
<dbReference type="InterPro" id="IPR002401">
    <property type="entry name" value="Cyt_P450_E_grp-I"/>
</dbReference>
<dbReference type="PRINTS" id="PR00385">
    <property type="entry name" value="P450"/>
</dbReference>
<dbReference type="SUPFAM" id="SSF48264">
    <property type="entry name" value="Cytochrome P450"/>
    <property type="match status" value="1"/>
</dbReference>
<evidence type="ECO:0000256" key="1">
    <source>
        <dbReference type="ARBA" id="ARBA00001971"/>
    </source>
</evidence>
<dbReference type="EMBL" id="JBBXMP010000122">
    <property type="protein sequence ID" value="KAL0061794.1"/>
    <property type="molecule type" value="Genomic_DNA"/>
</dbReference>
<comment type="subcellular location">
    <subcellularLocation>
        <location evidence="2">Membrane</location>
    </subcellularLocation>
</comment>
<evidence type="ECO:0000256" key="10">
    <source>
        <dbReference type="ARBA" id="ARBA00023004"/>
    </source>
</evidence>
<evidence type="ECO:0000256" key="7">
    <source>
        <dbReference type="ARBA" id="ARBA00022723"/>
    </source>
</evidence>
<evidence type="ECO:0000256" key="11">
    <source>
        <dbReference type="ARBA" id="ARBA00023033"/>
    </source>
</evidence>
<dbReference type="InterPro" id="IPR001128">
    <property type="entry name" value="Cyt_P450"/>
</dbReference>
<evidence type="ECO:0000256" key="2">
    <source>
        <dbReference type="ARBA" id="ARBA00004370"/>
    </source>
</evidence>
<evidence type="ECO:0000256" key="5">
    <source>
        <dbReference type="ARBA" id="ARBA00022617"/>
    </source>
</evidence>
<proteinExistence type="inferred from homology"/>
<accession>A0ABR2ZLI6</accession>
<evidence type="ECO:0000256" key="4">
    <source>
        <dbReference type="ARBA" id="ARBA00010617"/>
    </source>
</evidence>
<evidence type="ECO:0008006" key="15">
    <source>
        <dbReference type="Google" id="ProtNLM"/>
    </source>
</evidence>
<keyword evidence="14" id="KW-1185">Reference proteome</keyword>